<gene>
    <name evidence="2" type="ORF">BFP76_07605</name>
</gene>
<dbReference type="InterPro" id="IPR008620">
    <property type="entry name" value="FixH"/>
</dbReference>
<evidence type="ECO:0000313" key="3">
    <source>
        <dbReference type="Proteomes" id="UP000231516"/>
    </source>
</evidence>
<keyword evidence="3" id="KW-1185">Reference proteome</keyword>
<accession>A0A2G5K8G7</accession>
<keyword evidence="1" id="KW-1133">Transmembrane helix</keyword>
<feature type="transmembrane region" description="Helical" evidence="1">
    <location>
        <begin position="12"/>
        <end position="35"/>
    </location>
</feature>
<protein>
    <recommendedName>
        <fullName evidence="4">Nitrogen fixation protein FixH</fullName>
    </recommendedName>
</protein>
<name>A0A2G5K8G7_9RHOB</name>
<comment type="caution">
    <text evidence="2">The sequence shown here is derived from an EMBL/GenBank/DDBJ whole genome shotgun (WGS) entry which is preliminary data.</text>
</comment>
<dbReference type="Proteomes" id="UP000231516">
    <property type="component" value="Unassembled WGS sequence"/>
</dbReference>
<dbReference type="Pfam" id="PF05751">
    <property type="entry name" value="FixH"/>
    <property type="match status" value="1"/>
</dbReference>
<keyword evidence="1" id="KW-0812">Transmembrane</keyword>
<evidence type="ECO:0000313" key="2">
    <source>
        <dbReference type="EMBL" id="PIB25170.1"/>
    </source>
</evidence>
<evidence type="ECO:0008006" key="4">
    <source>
        <dbReference type="Google" id="ProtNLM"/>
    </source>
</evidence>
<dbReference type="AlphaFoldDB" id="A0A2G5K8G7"/>
<keyword evidence="1" id="KW-0472">Membrane</keyword>
<organism evidence="2 3">
    <name type="scientific">Paramylibacter kogurei</name>
    <dbReference type="NCBI Taxonomy" id="1889778"/>
    <lineage>
        <taxon>Bacteria</taxon>
        <taxon>Pseudomonadati</taxon>
        <taxon>Pseudomonadota</taxon>
        <taxon>Alphaproteobacteria</taxon>
        <taxon>Rhodobacterales</taxon>
        <taxon>Paracoccaceae</taxon>
        <taxon>Paramylibacter</taxon>
    </lineage>
</organism>
<dbReference type="EMBL" id="MDGM01000012">
    <property type="protein sequence ID" value="PIB25170.1"/>
    <property type="molecule type" value="Genomic_DNA"/>
</dbReference>
<evidence type="ECO:0000256" key="1">
    <source>
        <dbReference type="SAM" id="Phobius"/>
    </source>
</evidence>
<sequence length="155" mass="17214">MTAKRPLTGRKVSLMFLGAFCTIIGANVALIYSAVGSFPGLETRKPYVEAQHFETRRIAQEALNWDSNVEYSNGQITLHLTSAGKTVVLPNVVMRVGRATADRFDQTLVLEFDGKSYFAPIMLDAGNWQVQIKTTALDGTDFRRIIPLIIRGDHI</sequence>
<reference evidence="2 3" key="1">
    <citation type="submission" date="2016-08" db="EMBL/GenBank/DDBJ databases">
        <title>Draft genome of Amylibacter sp. strain 4G11.</title>
        <authorList>
            <person name="Wong S.-K."/>
            <person name="Hamasaki K."/>
            <person name="Yoshizawa S."/>
        </authorList>
    </citation>
    <scope>NUCLEOTIDE SEQUENCE [LARGE SCALE GENOMIC DNA]</scope>
    <source>
        <strain evidence="2 3">4G11</strain>
    </source>
</reference>
<proteinExistence type="predicted"/>